<gene>
    <name evidence="2" type="ORF">N7449_009399</name>
</gene>
<evidence type="ECO:0000313" key="2">
    <source>
        <dbReference type="EMBL" id="KAJ5193257.1"/>
    </source>
</evidence>
<reference evidence="2" key="1">
    <citation type="submission" date="2022-11" db="EMBL/GenBank/DDBJ databases">
        <authorList>
            <person name="Petersen C."/>
        </authorList>
    </citation>
    <scope>NUCLEOTIDE SEQUENCE</scope>
    <source>
        <strain evidence="2">IBT 20477</strain>
    </source>
</reference>
<keyword evidence="3" id="KW-1185">Reference proteome</keyword>
<proteinExistence type="predicted"/>
<sequence length="196" mass="22555">MDSKLPPRSTRAQRNGEEWWANIDIPKTEEEWEDAASIPFEKPLPRNNSTKGNTGKGKEPATATNKRQEPLDRRIGKSVMDLHVREMNRCVSASKINVLEYLTRRILWHRANTSDLTIDEDQSQTLTDVQKGLAFENEARQFAYPQDDMLFLDLKIHQFLSLSPTLLATCSTPYPSFQSEVSTTCLHVRFSRRETM</sequence>
<comment type="caution">
    <text evidence="2">The sequence shown here is derived from an EMBL/GenBank/DDBJ whole genome shotgun (WGS) entry which is preliminary data.</text>
</comment>
<dbReference type="Proteomes" id="UP001150942">
    <property type="component" value="Unassembled WGS sequence"/>
</dbReference>
<accession>A0A9W9JBX8</accession>
<feature type="region of interest" description="Disordered" evidence="1">
    <location>
        <begin position="1"/>
        <end position="75"/>
    </location>
</feature>
<dbReference type="AlphaFoldDB" id="A0A9W9JBX8"/>
<evidence type="ECO:0000256" key="1">
    <source>
        <dbReference type="SAM" id="MobiDB-lite"/>
    </source>
</evidence>
<protein>
    <submittedName>
        <fullName evidence="2">Uncharacterized protein</fullName>
    </submittedName>
</protein>
<evidence type="ECO:0000313" key="3">
    <source>
        <dbReference type="Proteomes" id="UP001150942"/>
    </source>
</evidence>
<feature type="compositionally biased region" description="Basic and acidic residues" evidence="1">
    <location>
        <begin position="66"/>
        <end position="75"/>
    </location>
</feature>
<organism evidence="2 3">
    <name type="scientific">Penicillium cf. viridicatum</name>
    <dbReference type="NCBI Taxonomy" id="2972119"/>
    <lineage>
        <taxon>Eukaryota</taxon>
        <taxon>Fungi</taxon>
        <taxon>Dikarya</taxon>
        <taxon>Ascomycota</taxon>
        <taxon>Pezizomycotina</taxon>
        <taxon>Eurotiomycetes</taxon>
        <taxon>Eurotiomycetidae</taxon>
        <taxon>Eurotiales</taxon>
        <taxon>Aspergillaceae</taxon>
        <taxon>Penicillium</taxon>
    </lineage>
</organism>
<dbReference type="EMBL" id="JAPQKQ010000006">
    <property type="protein sequence ID" value="KAJ5193257.1"/>
    <property type="molecule type" value="Genomic_DNA"/>
</dbReference>
<reference evidence="2" key="2">
    <citation type="journal article" date="2023" name="IMA Fungus">
        <title>Comparative genomic study of the Penicillium genus elucidates a diverse pangenome and 15 lateral gene transfer events.</title>
        <authorList>
            <person name="Petersen C."/>
            <person name="Sorensen T."/>
            <person name="Nielsen M.R."/>
            <person name="Sondergaard T.E."/>
            <person name="Sorensen J.L."/>
            <person name="Fitzpatrick D.A."/>
            <person name="Frisvad J.C."/>
            <person name="Nielsen K.L."/>
        </authorList>
    </citation>
    <scope>NUCLEOTIDE SEQUENCE</scope>
    <source>
        <strain evidence="2">IBT 20477</strain>
    </source>
</reference>
<dbReference type="OrthoDB" id="10472433at2759"/>
<name>A0A9W9JBX8_9EURO</name>